<organism evidence="2 3">
    <name type="scientific">Almyronema epifaneia S1</name>
    <dbReference type="NCBI Taxonomy" id="2991925"/>
    <lineage>
        <taxon>Bacteria</taxon>
        <taxon>Bacillati</taxon>
        <taxon>Cyanobacteriota</taxon>
        <taxon>Cyanophyceae</taxon>
        <taxon>Nodosilineales</taxon>
        <taxon>Nodosilineaceae</taxon>
        <taxon>Almyronema</taxon>
        <taxon>Almyronema epifaneia</taxon>
    </lineage>
</organism>
<gene>
    <name evidence="2" type="ORF">ACFVKH_06560</name>
</gene>
<sequence length="148" mass="16283">MEQGERLGLLGNLAGDRLSDNLYTVDSVQGLLLTVHQPNQPPVQCQLAGLTEPDERWRDEATGILSMLVQASQNRVTISFTETKQPDSVASALVQLPTGAYVQQILLLEGVAQLDRTQPNSLPTETAQMFQQAEALAQAERKNIWSRN</sequence>
<dbReference type="Gene3D" id="2.40.50.90">
    <property type="match status" value="1"/>
</dbReference>
<dbReference type="Proteomes" id="UP001600165">
    <property type="component" value="Unassembled WGS sequence"/>
</dbReference>
<dbReference type="InterPro" id="IPR016071">
    <property type="entry name" value="Staphylococal_nuclease_OB-fold"/>
</dbReference>
<evidence type="ECO:0000313" key="2">
    <source>
        <dbReference type="EMBL" id="MFE4105929.1"/>
    </source>
</evidence>
<dbReference type="InterPro" id="IPR035437">
    <property type="entry name" value="SNase_OB-fold_sf"/>
</dbReference>
<accession>A0ABW6ICZ9</accession>
<dbReference type="EMBL" id="JBHZOL010000044">
    <property type="protein sequence ID" value="MFE4105929.1"/>
    <property type="molecule type" value="Genomic_DNA"/>
</dbReference>
<proteinExistence type="predicted"/>
<feature type="domain" description="TNase-like" evidence="1">
    <location>
        <begin position="53"/>
        <end position="146"/>
    </location>
</feature>
<protein>
    <submittedName>
        <fullName evidence="2">Thermonuclease family protein</fullName>
    </submittedName>
</protein>
<reference evidence="2 3" key="1">
    <citation type="submission" date="2024-10" db="EMBL/GenBank/DDBJ databases">
        <authorList>
            <person name="Ratan Roy A."/>
            <person name="Morales Sandoval P.H."/>
            <person name="De Los Santos Villalobos S."/>
            <person name="Chakraborty S."/>
            <person name="Mukherjee J."/>
        </authorList>
    </citation>
    <scope>NUCLEOTIDE SEQUENCE [LARGE SCALE GENOMIC DNA]</scope>
    <source>
        <strain evidence="2 3">S1</strain>
    </source>
</reference>
<dbReference type="SUPFAM" id="SSF50199">
    <property type="entry name" value="Staphylococcal nuclease"/>
    <property type="match status" value="1"/>
</dbReference>
<evidence type="ECO:0000259" key="1">
    <source>
        <dbReference type="Pfam" id="PF00565"/>
    </source>
</evidence>
<keyword evidence="3" id="KW-1185">Reference proteome</keyword>
<dbReference type="Pfam" id="PF00565">
    <property type="entry name" value="SNase"/>
    <property type="match status" value="1"/>
</dbReference>
<evidence type="ECO:0000313" key="3">
    <source>
        <dbReference type="Proteomes" id="UP001600165"/>
    </source>
</evidence>
<comment type="caution">
    <text evidence="2">The sequence shown here is derived from an EMBL/GenBank/DDBJ whole genome shotgun (WGS) entry which is preliminary data.</text>
</comment>
<name>A0ABW6ICZ9_9CYAN</name>